<dbReference type="Pfam" id="PF01644">
    <property type="entry name" value="Chitin_synth_1"/>
    <property type="match status" value="1"/>
</dbReference>
<dbReference type="STRING" id="86259.A0A4Z1PB04"/>
<evidence type="ECO:0000313" key="13">
    <source>
        <dbReference type="EMBL" id="TID21981.1"/>
    </source>
</evidence>
<dbReference type="EC" id="2.4.1.16" evidence="2 10"/>
<dbReference type="GO" id="GO:0030428">
    <property type="term" value="C:cell septum"/>
    <property type="evidence" value="ECO:0007669"/>
    <property type="project" value="TreeGrafter"/>
</dbReference>
<feature type="transmembrane region" description="Helical" evidence="10">
    <location>
        <begin position="554"/>
        <end position="575"/>
    </location>
</feature>
<feature type="transmembrane region" description="Helical" evidence="10">
    <location>
        <begin position="587"/>
        <end position="610"/>
    </location>
</feature>
<evidence type="ECO:0000256" key="8">
    <source>
        <dbReference type="ARBA" id="ARBA00023136"/>
    </source>
</evidence>
<dbReference type="CDD" id="cd04190">
    <property type="entry name" value="Chitin_synth_C"/>
    <property type="match status" value="1"/>
</dbReference>
<keyword evidence="9 10" id="KW-0961">Cell wall biogenesis/degradation</keyword>
<dbReference type="InterPro" id="IPR029044">
    <property type="entry name" value="Nucleotide-diphossugar_trans"/>
</dbReference>
<evidence type="ECO:0000313" key="14">
    <source>
        <dbReference type="Proteomes" id="UP000298493"/>
    </source>
</evidence>
<dbReference type="GO" id="GO:0006031">
    <property type="term" value="P:chitin biosynthetic process"/>
    <property type="evidence" value="ECO:0007669"/>
    <property type="project" value="UniProtKB-UniRule"/>
</dbReference>
<evidence type="ECO:0000256" key="1">
    <source>
        <dbReference type="ARBA" id="ARBA00004651"/>
    </source>
</evidence>
<evidence type="ECO:0000256" key="2">
    <source>
        <dbReference type="ARBA" id="ARBA00012543"/>
    </source>
</evidence>
<dbReference type="PANTHER" id="PTHR22914">
    <property type="entry name" value="CHITIN SYNTHASE"/>
    <property type="match status" value="1"/>
</dbReference>
<comment type="subcellular location">
    <subcellularLocation>
        <location evidence="1 10">Cell membrane</location>
        <topology evidence="1 10">Multi-pass membrane protein</topology>
    </subcellularLocation>
</comment>
<feature type="region of interest" description="Disordered" evidence="11">
    <location>
        <begin position="704"/>
        <end position="725"/>
    </location>
</feature>
<sequence length="838" mass="94157">MSRYSRIGESSRYDENAPNRYSRPDVVPLQHIPSHEDFATDGQHSYMDTRDRLAAQPTYSIDNLAYSYGLREAYESTFQNIPEYPGRQHYDSHPAEEADSAYYDDDDTGPMLDRHDSNDASSSSVTLTVQVPRWATIQYVPLFKGNLVLDCPVPSKLVNQLATGDEQPRESTHMRYSAATCDPADFLDNRFTLRQKLYQRPRAVELFIVVTMYNEDDALLARTLIGIFQNVNYMESLKESTMWGANAWKKIVVCIVSDGIAKINPRSAALLAGLGVFQQGIAKAKINKLDTEAHIFEYTTQMEPVMRGETVSVQKGKTPVQLLFCLKQKNAQKINSHRWFFQAFGRCLKPNICVLLDAGTKPGKHSIFKLWNVFDRNRYCAGACGEIKADLGRGGKNLLNPLVATQNFEYKMSNILDKPLESAFGFISVLPGAFSAYRYEALQGEPMVKYFAGEKMHNNSNFFTANMYLAEDRILCYELVAKKGSKWVLQYVKNSTGETDVPTEVPDFISQRRRWLNGSLFAAVYTVVHFWKIWQSGHSFVRKCMLQIEVAYQVISMIFAWFALGNFYLVFKILVGSLGDPTLLGKAGLVLSVFFEWSYVICLIACFILALGNTPKGTKKVYVGMTLYWAIVMTYLMFATVYLSVKSVQSEIKDGFKIGDLLTNKTFSTLILSMLSTYVLCQPLKCIGSFANNIIGGTKGANDAPGGGSVASGKDGKAGVELPSDPDAQYKKELEVLAEARKEEESKTSDEDVKKFYYASVRSWIVMAWIFSNLSLITLVMKAGSVGIITKTKTSEEEAQRKNSDLYLYIILWSVAGLSAFRFVGSVWFLIHRKFAGI</sequence>
<evidence type="ECO:0000256" key="9">
    <source>
        <dbReference type="ARBA" id="ARBA00023316"/>
    </source>
</evidence>
<feature type="domain" description="Chitin synthase N-terminal" evidence="12">
    <location>
        <begin position="136"/>
        <end position="200"/>
    </location>
</feature>
<keyword evidence="7 10" id="KW-1133">Transmembrane helix</keyword>
<comment type="caution">
    <text evidence="13">The sequence shown here is derived from an EMBL/GenBank/DDBJ whole genome shotgun (WGS) entry which is preliminary data.</text>
</comment>
<dbReference type="AlphaFoldDB" id="A0A4Z1PB04"/>
<comment type="similarity">
    <text evidence="10">Belongs to the chitin synthase family.</text>
</comment>
<evidence type="ECO:0000256" key="3">
    <source>
        <dbReference type="ARBA" id="ARBA00022475"/>
    </source>
</evidence>
<evidence type="ECO:0000256" key="10">
    <source>
        <dbReference type="RuleBase" id="RU366040"/>
    </source>
</evidence>
<evidence type="ECO:0000256" key="11">
    <source>
        <dbReference type="SAM" id="MobiDB-lite"/>
    </source>
</evidence>
<dbReference type="InterPro" id="IPR013616">
    <property type="entry name" value="Chitin_synth_N"/>
</dbReference>
<evidence type="ECO:0000259" key="12">
    <source>
        <dbReference type="Pfam" id="PF08407"/>
    </source>
</evidence>
<feature type="transmembrane region" description="Helical" evidence="10">
    <location>
        <begin position="622"/>
        <end position="643"/>
    </location>
</feature>
<feature type="region of interest" description="Disordered" evidence="11">
    <location>
        <begin position="99"/>
        <end position="121"/>
    </location>
</feature>
<keyword evidence="5 10" id="KW-0808">Transferase</keyword>
<protein>
    <recommendedName>
        <fullName evidence="2 10">Chitin synthase</fullName>
        <ecNumber evidence="2 10">2.4.1.16</ecNumber>
    </recommendedName>
</protein>
<keyword evidence="4 10" id="KW-0328">Glycosyltransferase</keyword>
<keyword evidence="3 10" id="KW-1003">Cell membrane</keyword>
<dbReference type="InterPro" id="IPR004835">
    <property type="entry name" value="Chitin_synth"/>
</dbReference>
<organism evidence="13 14">
    <name type="scientific">Venturia nashicola</name>
    <dbReference type="NCBI Taxonomy" id="86259"/>
    <lineage>
        <taxon>Eukaryota</taxon>
        <taxon>Fungi</taxon>
        <taxon>Dikarya</taxon>
        <taxon>Ascomycota</taxon>
        <taxon>Pezizomycotina</taxon>
        <taxon>Dothideomycetes</taxon>
        <taxon>Pleosporomycetidae</taxon>
        <taxon>Venturiales</taxon>
        <taxon>Venturiaceae</taxon>
        <taxon>Venturia</taxon>
    </lineage>
</organism>
<dbReference type="Pfam" id="PF08407">
    <property type="entry name" value="Chitin_synth_1N"/>
    <property type="match status" value="1"/>
</dbReference>
<dbReference type="GO" id="GO:0071555">
    <property type="term" value="P:cell wall organization"/>
    <property type="evidence" value="ECO:0007669"/>
    <property type="project" value="UniProtKB-KW"/>
</dbReference>
<dbReference type="Proteomes" id="UP000298493">
    <property type="component" value="Unassembled WGS sequence"/>
</dbReference>
<feature type="transmembrane region" description="Helical" evidence="10">
    <location>
        <begin position="806"/>
        <end position="831"/>
    </location>
</feature>
<feature type="transmembrane region" description="Helical" evidence="10">
    <location>
        <begin position="764"/>
        <end position="786"/>
    </location>
</feature>
<dbReference type="PANTHER" id="PTHR22914:SF9">
    <property type="entry name" value="CHITIN SYNTHASE 1"/>
    <property type="match status" value="1"/>
</dbReference>
<dbReference type="GO" id="GO:0005886">
    <property type="term" value="C:plasma membrane"/>
    <property type="evidence" value="ECO:0007669"/>
    <property type="project" value="UniProtKB-SubCell"/>
</dbReference>
<gene>
    <name evidence="13" type="ORF">E6O75_ATG10774</name>
</gene>
<evidence type="ECO:0000256" key="5">
    <source>
        <dbReference type="ARBA" id="ARBA00022679"/>
    </source>
</evidence>
<evidence type="ECO:0000256" key="7">
    <source>
        <dbReference type="ARBA" id="ARBA00022989"/>
    </source>
</evidence>
<keyword evidence="6 10" id="KW-0812">Transmembrane</keyword>
<evidence type="ECO:0000256" key="4">
    <source>
        <dbReference type="ARBA" id="ARBA00022676"/>
    </source>
</evidence>
<proteinExistence type="inferred from homology"/>
<feature type="compositionally biased region" description="Acidic residues" evidence="11">
    <location>
        <begin position="99"/>
        <end position="108"/>
    </location>
</feature>
<keyword evidence="8 10" id="KW-0472">Membrane</keyword>
<name>A0A4Z1PB04_9PEZI</name>
<dbReference type="GO" id="GO:0004100">
    <property type="term" value="F:chitin synthase activity"/>
    <property type="evidence" value="ECO:0007669"/>
    <property type="project" value="UniProtKB-UniRule"/>
</dbReference>
<accession>A0A4Z1PB04</accession>
<dbReference type="EMBL" id="SNSC02000008">
    <property type="protein sequence ID" value="TID21981.1"/>
    <property type="molecule type" value="Genomic_DNA"/>
</dbReference>
<dbReference type="SUPFAM" id="SSF53448">
    <property type="entry name" value="Nucleotide-diphospho-sugar transferases"/>
    <property type="match status" value="1"/>
</dbReference>
<evidence type="ECO:0000256" key="6">
    <source>
        <dbReference type="ARBA" id="ARBA00022692"/>
    </source>
</evidence>
<comment type="catalytic activity">
    <reaction evidence="10">
        <text>[(1-&gt;4)-N-acetyl-beta-D-glucosaminyl](n) + UDP-N-acetyl-alpha-D-glucosamine = [(1-&gt;4)-N-acetyl-beta-D-glucosaminyl](n+1) + UDP + H(+)</text>
        <dbReference type="Rhea" id="RHEA:16637"/>
        <dbReference type="Rhea" id="RHEA-COMP:9593"/>
        <dbReference type="Rhea" id="RHEA-COMP:9595"/>
        <dbReference type="ChEBI" id="CHEBI:15378"/>
        <dbReference type="ChEBI" id="CHEBI:17029"/>
        <dbReference type="ChEBI" id="CHEBI:57705"/>
        <dbReference type="ChEBI" id="CHEBI:58223"/>
        <dbReference type="EC" id="2.4.1.16"/>
    </reaction>
</comment>
<comment type="function">
    <text evidence="10">Polymerizes chitin, a structural polymer of the cell wall and septum, by transferring the sugar moiety of UDP-GlcNAc to the non-reducing end of the growing chitin polymer.</text>
</comment>
<reference evidence="13 14" key="1">
    <citation type="submission" date="2019-04" db="EMBL/GenBank/DDBJ databases">
        <title>High contiguity whole genome sequence and gene annotation resource for two Venturia nashicola isolates.</title>
        <authorList>
            <person name="Prokchorchik M."/>
            <person name="Won K."/>
            <person name="Lee Y."/>
            <person name="Choi E.D."/>
            <person name="Segonzac C."/>
            <person name="Sohn K.H."/>
        </authorList>
    </citation>
    <scope>NUCLEOTIDE SEQUENCE [LARGE SCALE GENOMIC DNA]</scope>
    <source>
        <strain evidence="13 14">PRI2</strain>
    </source>
</reference>
<feature type="region of interest" description="Disordered" evidence="11">
    <location>
        <begin position="1"/>
        <end position="25"/>
    </location>
</feature>
<keyword evidence="14" id="KW-1185">Reference proteome</keyword>